<gene>
    <name evidence="1" type="ORF">FHR32_003433</name>
</gene>
<sequence>MNVGYSSLGPYASREPVIVLLDEIQQNGAHVPWELAPLLKNARNPEDGGWDGDNGEISEQHLEEDLRRAYIVLEGAVDIFQALAGSLEMLPHRRASSDCDDDPPF</sequence>
<organism evidence="1 2">
    <name type="scientific">Streptosporangium album</name>
    <dbReference type="NCBI Taxonomy" id="47479"/>
    <lineage>
        <taxon>Bacteria</taxon>
        <taxon>Bacillati</taxon>
        <taxon>Actinomycetota</taxon>
        <taxon>Actinomycetes</taxon>
        <taxon>Streptosporangiales</taxon>
        <taxon>Streptosporangiaceae</taxon>
        <taxon>Streptosporangium</taxon>
    </lineage>
</organism>
<name>A0A7W7RX04_9ACTN</name>
<accession>A0A7W7RX04</accession>
<dbReference type="Proteomes" id="UP000534286">
    <property type="component" value="Unassembled WGS sequence"/>
</dbReference>
<proteinExistence type="predicted"/>
<reference evidence="1 2" key="1">
    <citation type="submission" date="2020-08" db="EMBL/GenBank/DDBJ databases">
        <title>Sequencing the genomes of 1000 actinobacteria strains.</title>
        <authorList>
            <person name="Klenk H.-P."/>
        </authorList>
    </citation>
    <scope>NUCLEOTIDE SEQUENCE [LARGE SCALE GENOMIC DNA]</scope>
    <source>
        <strain evidence="1 2">DSM 43023</strain>
    </source>
</reference>
<comment type="caution">
    <text evidence="1">The sequence shown here is derived from an EMBL/GenBank/DDBJ whole genome shotgun (WGS) entry which is preliminary data.</text>
</comment>
<protein>
    <submittedName>
        <fullName evidence="1">Uncharacterized protein</fullName>
    </submittedName>
</protein>
<dbReference type="RefSeq" id="WP_184755192.1">
    <property type="nucleotide sequence ID" value="NZ_JACHJU010000001.1"/>
</dbReference>
<dbReference type="EMBL" id="JACHJU010000001">
    <property type="protein sequence ID" value="MBB4939128.1"/>
    <property type="molecule type" value="Genomic_DNA"/>
</dbReference>
<dbReference type="AlphaFoldDB" id="A0A7W7RX04"/>
<evidence type="ECO:0000313" key="2">
    <source>
        <dbReference type="Proteomes" id="UP000534286"/>
    </source>
</evidence>
<evidence type="ECO:0000313" key="1">
    <source>
        <dbReference type="EMBL" id="MBB4939128.1"/>
    </source>
</evidence>
<keyword evidence="2" id="KW-1185">Reference proteome</keyword>